<keyword evidence="3 5" id="KW-1133">Transmembrane helix</keyword>
<comment type="subcellular location">
    <subcellularLocation>
        <location evidence="1">Membrane</location>
        <topology evidence="1">Multi-pass membrane protein</topology>
    </subcellularLocation>
</comment>
<reference evidence="7" key="1">
    <citation type="submission" date="2021-02" db="EMBL/GenBank/DDBJ databases">
        <title>Phycicoccus sp. MQZ13P-5T, whole genome shotgun sequence.</title>
        <authorList>
            <person name="Tuo L."/>
        </authorList>
    </citation>
    <scope>NUCLEOTIDE SEQUENCE</scope>
    <source>
        <strain evidence="7">MQZ13P-5</strain>
    </source>
</reference>
<name>A0ABS2CQ09_9MICO</name>
<dbReference type="NCBIfam" id="TIGR03061">
    <property type="entry name" value="pip_yhgE_Nterm"/>
    <property type="match status" value="1"/>
</dbReference>
<evidence type="ECO:0000256" key="1">
    <source>
        <dbReference type="ARBA" id="ARBA00004141"/>
    </source>
</evidence>
<comment type="caution">
    <text evidence="7">The sequence shown here is derived from an EMBL/GenBank/DDBJ whole genome shotgun (WGS) entry which is preliminary data.</text>
</comment>
<keyword evidence="4 5" id="KW-0472">Membrane</keyword>
<dbReference type="InterPro" id="IPR017501">
    <property type="entry name" value="Phage_infect_YhgE_C"/>
</dbReference>
<feature type="domain" description="ABC-2 type transporter transmembrane" evidence="6">
    <location>
        <begin position="456"/>
        <end position="640"/>
    </location>
</feature>
<dbReference type="Pfam" id="PF12698">
    <property type="entry name" value="ABC2_membrane_3"/>
    <property type="match status" value="1"/>
</dbReference>
<dbReference type="NCBIfam" id="TIGR03062">
    <property type="entry name" value="pip_yhgE_Cterm"/>
    <property type="match status" value="1"/>
</dbReference>
<evidence type="ECO:0000313" key="7">
    <source>
        <dbReference type="EMBL" id="MBM6401903.1"/>
    </source>
</evidence>
<dbReference type="InterPro" id="IPR013525">
    <property type="entry name" value="ABC2_TM"/>
</dbReference>
<accession>A0ABS2CQ09</accession>
<dbReference type="Gene3D" id="1.10.287.950">
    <property type="entry name" value="Methyl-accepting chemotaxis protein"/>
    <property type="match status" value="1"/>
</dbReference>
<dbReference type="PANTHER" id="PTHR43077:SF5">
    <property type="entry name" value="PHAGE INFECTION PROTEIN"/>
    <property type="match status" value="1"/>
</dbReference>
<dbReference type="InterPro" id="IPR051328">
    <property type="entry name" value="T7SS_ABC-Transporter"/>
</dbReference>
<feature type="transmembrane region" description="Helical" evidence="5">
    <location>
        <begin position="566"/>
        <end position="585"/>
    </location>
</feature>
<dbReference type="RefSeq" id="WP_204132359.1">
    <property type="nucleotide sequence ID" value="NZ_JAFDVD010000017.1"/>
</dbReference>
<proteinExistence type="predicted"/>
<evidence type="ECO:0000256" key="4">
    <source>
        <dbReference type="ARBA" id="ARBA00023136"/>
    </source>
</evidence>
<evidence type="ECO:0000256" key="3">
    <source>
        <dbReference type="ARBA" id="ARBA00022989"/>
    </source>
</evidence>
<dbReference type="PANTHER" id="PTHR43077">
    <property type="entry name" value="TRANSPORT PERMEASE YVFS-RELATED"/>
    <property type="match status" value="1"/>
</dbReference>
<evidence type="ECO:0000259" key="6">
    <source>
        <dbReference type="Pfam" id="PF12698"/>
    </source>
</evidence>
<feature type="transmembrane region" description="Helical" evidence="5">
    <location>
        <begin position="503"/>
        <end position="530"/>
    </location>
</feature>
<dbReference type="InterPro" id="IPR017500">
    <property type="entry name" value="Phage_infect_YhgE_N"/>
</dbReference>
<dbReference type="Proteomes" id="UP001430172">
    <property type="component" value="Unassembled WGS sequence"/>
</dbReference>
<evidence type="ECO:0000256" key="5">
    <source>
        <dbReference type="SAM" id="Phobius"/>
    </source>
</evidence>
<dbReference type="EMBL" id="JAFDVD010000017">
    <property type="protein sequence ID" value="MBM6401903.1"/>
    <property type="molecule type" value="Genomic_DNA"/>
</dbReference>
<feature type="transmembrane region" description="Helical" evidence="5">
    <location>
        <begin position="536"/>
        <end position="557"/>
    </location>
</feature>
<feature type="transmembrane region" description="Helical" evidence="5">
    <location>
        <begin position="460"/>
        <end position="482"/>
    </location>
</feature>
<keyword evidence="2 5" id="KW-0812">Transmembrane</keyword>
<dbReference type="Gene3D" id="3.40.1710.10">
    <property type="entry name" value="abc type-2 transporter like domain"/>
    <property type="match status" value="1"/>
</dbReference>
<dbReference type="InterPro" id="IPR023908">
    <property type="entry name" value="xxxLxxG_rpt"/>
</dbReference>
<evidence type="ECO:0000313" key="8">
    <source>
        <dbReference type="Proteomes" id="UP001430172"/>
    </source>
</evidence>
<protein>
    <submittedName>
        <fullName evidence="7">YhgE/Pip domain-containing protein</fullName>
    </submittedName>
</protein>
<keyword evidence="8" id="KW-1185">Reference proteome</keyword>
<evidence type="ECO:0000256" key="2">
    <source>
        <dbReference type="ARBA" id="ARBA00022692"/>
    </source>
</evidence>
<gene>
    <name evidence="7" type="ORF">JQN70_16010</name>
</gene>
<sequence length="659" mass="67388">MTALRLALTELRRIGASRVGRLALVAMVLVPSIYGGLYLYANDDPYGRLSEVPAALVVEDEGTTLTGGERLQVGDEVASTLLEKHTFDWARVDRDRADSGLRDGDYDLVLVLPRDFSSDLASSATNHPRQARLEIRTNDANNYLARTIANTLVSQVTASVAEQVSSTAASRFLEGFADIHAQVVDAADGARRLADGATKAASGAGGLADGADTLVDGQQQLASGADDLASGAGDLADGLGTLRSSTADLPAQTRQLADGARQVADGNEQVAAAGQRVAGAADALLGDLTQTRGRLADDLRAAGFSEDEVQTVLARVDTLSGPVTNANAEVQSTSADLDRLASGADRVADGAEQLASAAPALGSGIAQAADGSARLSSGADRLAAGQHDALDGARRLASGAHDLDDGLGDLSAGATKLSDGLATGADSIPDPSADQRRATAETIGSPVAVDRDAEAAAGSYGAGLAPFFMSLALWIGGFVLFTRMRALSGRALAAGQPAWRVSLGGWLGPALLGAAQAVVAFGVVALGVGIEVSHPVLLGLWMVFVSAAFLAVIHLLMARFGVVGQFLALVLMVLQLVSAGGTFPWQTLPGPLLPLHHVLPMSYAVDGVRRLMYGGPTAQLGLDVAVVGAWGVGALLLAALAARRAGTWTAARVKPELVA</sequence>
<dbReference type="NCBIfam" id="TIGR03057">
    <property type="entry name" value="xxxLxxG_by_4"/>
    <property type="match status" value="4"/>
</dbReference>
<dbReference type="SUPFAM" id="SSF58104">
    <property type="entry name" value="Methyl-accepting chemotaxis protein (MCP) signaling domain"/>
    <property type="match status" value="1"/>
</dbReference>
<organism evidence="7 8">
    <name type="scientific">Phycicoccus sonneratiae</name>
    <dbReference type="NCBI Taxonomy" id="2807628"/>
    <lineage>
        <taxon>Bacteria</taxon>
        <taxon>Bacillati</taxon>
        <taxon>Actinomycetota</taxon>
        <taxon>Actinomycetes</taxon>
        <taxon>Micrococcales</taxon>
        <taxon>Intrasporangiaceae</taxon>
        <taxon>Phycicoccus</taxon>
    </lineage>
</organism>
<feature type="transmembrane region" description="Helical" evidence="5">
    <location>
        <begin position="21"/>
        <end position="41"/>
    </location>
</feature>
<feature type="transmembrane region" description="Helical" evidence="5">
    <location>
        <begin position="620"/>
        <end position="642"/>
    </location>
</feature>